<dbReference type="GO" id="GO:0015679">
    <property type="term" value="P:plasma membrane copper ion transport"/>
    <property type="evidence" value="ECO:0007669"/>
    <property type="project" value="TreeGrafter"/>
</dbReference>
<organism evidence="4 5">
    <name type="scientific">Chitinophaga rupis</name>
    <dbReference type="NCBI Taxonomy" id="573321"/>
    <lineage>
        <taxon>Bacteria</taxon>
        <taxon>Pseudomonadati</taxon>
        <taxon>Bacteroidota</taxon>
        <taxon>Chitinophagia</taxon>
        <taxon>Chitinophagales</taxon>
        <taxon>Chitinophagaceae</taxon>
        <taxon>Chitinophaga</taxon>
    </lineage>
</organism>
<dbReference type="EMBL" id="FOBB01000002">
    <property type="protein sequence ID" value="SEL46988.1"/>
    <property type="molecule type" value="Genomic_DNA"/>
</dbReference>
<sequence length="397" mass="42797">MKKNYIVNISFGITLLLAACKQHKPQPVHDHAAMEHSATIDSSLAPLLQPVNEQVVAQISTIQPEQREGSITKEIQGVVTYDTRSETSIASRVAGRIEKLYIKYNYQPVKKGQLIMQVYSPDLVAAQRELLFIQDAGDNPALLNSARQRLLLLGMTAQQIEQVIRTKQPLYRVSVYSNANGYIIDKAAPTPVIAAATASAPAGGDGMGGMNTTPAAPAASTTTTPVLLREGQYVSAGENLFTIYKADKLVGEFALEPATAALVRKGQSLSIQGNNNQTITGAIGLVQPVFRNGENFTLVRVYLQGQPFSAGALLKASIPLPVKKAWWLPEAAVLQLGQQSVVFKKEGTVYKPIPITTGVKANGRIQVPDSIAGWNIARNAYYLVDSESFIKAAATNK</sequence>
<dbReference type="Gene3D" id="6.10.140.730">
    <property type="match status" value="1"/>
</dbReference>
<dbReference type="Proteomes" id="UP000198984">
    <property type="component" value="Unassembled WGS sequence"/>
</dbReference>
<evidence type="ECO:0000259" key="3">
    <source>
        <dbReference type="Pfam" id="PF25919"/>
    </source>
</evidence>
<accession>A0A1H7QGW1</accession>
<dbReference type="RefSeq" id="WP_089909407.1">
    <property type="nucleotide sequence ID" value="NZ_FOBB01000002.1"/>
</dbReference>
<dbReference type="InterPro" id="IPR058791">
    <property type="entry name" value="3HB_CusB"/>
</dbReference>
<dbReference type="PANTHER" id="PTHR30097:SF4">
    <property type="entry name" value="SLR6042 PROTEIN"/>
    <property type="match status" value="1"/>
</dbReference>
<keyword evidence="5" id="KW-1185">Reference proteome</keyword>
<dbReference type="PANTHER" id="PTHR30097">
    <property type="entry name" value="CATION EFFLUX SYSTEM PROTEIN CUSB"/>
    <property type="match status" value="1"/>
</dbReference>
<dbReference type="InterPro" id="IPR058790">
    <property type="entry name" value="BSH_CusB"/>
</dbReference>
<keyword evidence="1" id="KW-0813">Transport</keyword>
<dbReference type="AlphaFoldDB" id="A0A1H7QGW1"/>
<dbReference type="GO" id="GO:0030313">
    <property type="term" value="C:cell envelope"/>
    <property type="evidence" value="ECO:0007669"/>
    <property type="project" value="TreeGrafter"/>
</dbReference>
<dbReference type="Pfam" id="PF25869">
    <property type="entry name" value="3HB_CusB"/>
    <property type="match status" value="1"/>
</dbReference>
<reference evidence="4 5" key="1">
    <citation type="submission" date="2016-10" db="EMBL/GenBank/DDBJ databases">
        <authorList>
            <person name="de Groot N.N."/>
        </authorList>
    </citation>
    <scope>NUCLEOTIDE SEQUENCE [LARGE SCALE GENOMIC DNA]</scope>
    <source>
        <strain evidence="4 5">DSM 21039</strain>
    </source>
</reference>
<feature type="domain" description="CusB-like three alpha-helical bundle" evidence="2">
    <location>
        <begin position="122"/>
        <end position="169"/>
    </location>
</feature>
<protein>
    <submittedName>
        <fullName evidence="4">Multidrug efflux pump subunit AcrA (Membrane-fusion protein)</fullName>
    </submittedName>
</protein>
<gene>
    <name evidence="4" type="ORF">SAMN04488505_102339</name>
</gene>
<dbReference type="InterPro" id="IPR051909">
    <property type="entry name" value="MFP_Cation_Efflux"/>
</dbReference>
<dbReference type="Gene3D" id="2.40.50.100">
    <property type="match status" value="1"/>
</dbReference>
<dbReference type="OrthoDB" id="9806939at2"/>
<dbReference type="Pfam" id="PF25919">
    <property type="entry name" value="BSH_CusB"/>
    <property type="match status" value="1"/>
</dbReference>
<proteinExistence type="predicted"/>
<evidence type="ECO:0000313" key="4">
    <source>
        <dbReference type="EMBL" id="SEL46988.1"/>
    </source>
</evidence>
<evidence type="ECO:0000259" key="2">
    <source>
        <dbReference type="Pfam" id="PF25869"/>
    </source>
</evidence>
<dbReference type="Gene3D" id="2.40.420.20">
    <property type="match status" value="1"/>
</dbReference>
<dbReference type="STRING" id="573321.SAMN04488505_102339"/>
<dbReference type="GO" id="GO:0060003">
    <property type="term" value="P:copper ion export"/>
    <property type="evidence" value="ECO:0007669"/>
    <property type="project" value="TreeGrafter"/>
</dbReference>
<name>A0A1H7QGW1_9BACT</name>
<feature type="domain" description="CusB-like barrel-sandwich hybrid" evidence="3">
    <location>
        <begin position="89"/>
        <end position="243"/>
    </location>
</feature>
<dbReference type="PROSITE" id="PS51257">
    <property type="entry name" value="PROKAR_LIPOPROTEIN"/>
    <property type="match status" value="1"/>
</dbReference>
<evidence type="ECO:0000313" key="5">
    <source>
        <dbReference type="Proteomes" id="UP000198984"/>
    </source>
</evidence>
<evidence type="ECO:0000256" key="1">
    <source>
        <dbReference type="ARBA" id="ARBA00022448"/>
    </source>
</evidence>